<evidence type="ECO:0000256" key="2">
    <source>
        <dbReference type="SAM" id="Phobius"/>
    </source>
</evidence>
<dbReference type="AlphaFoldDB" id="A0A427YCZ2"/>
<keyword evidence="2" id="KW-0472">Membrane</keyword>
<gene>
    <name evidence="3" type="ORF">EHS25_002677</name>
</gene>
<proteinExistence type="predicted"/>
<feature type="compositionally biased region" description="Low complexity" evidence="1">
    <location>
        <begin position="1"/>
        <end position="13"/>
    </location>
</feature>
<dbReference type="OrthoDB" id="10387877at2759"/>
<evidence type="ECO:0000256" key="1">
    <source>
        <dbReference type="SAM" id="MobiDB-lite"/>
    </source>
</evidence>
<keyword evidence="2" id="KW-1133">Transmembrane helix</keyword>
<name>A0A427YCZ2_9TREE</name>
<comment type="caution">
    <text evidence="3">The sequence shown here is derived from an EMBL/GenBank/DDBJ whole genome shotgun (WGS) entry which is preliminary data.</text>
</comment>
<evidence type="ECO:0000313" key="3">
    <source>
        <dbReference type="EMBL" id="RSH89015.1"/>
    </source>
</evidence>
<sequence length="266" mass="28061">MSSSSSSSTSSSPSTPPRDTPHSSPIVSKPRSPLAAMLEIDTFLSLLVSSLLIYDASHTLRAPEYIVNAQPACAKVVLSTKAASATSAASAAGGSPPPSTVLICSSYNYLLGAHLPSSRPGLWMTIIFFGFMILSVILISVFRLAASHSARRSFLEPLRFAVMGFLTLTFLCGIETTLLLAIPLHARLSLEPLTQPLIRTCMQTGVIAAAVLEPVLLGMEFAGSSRKMMLDAEGGIALSDEEPKSSLDIADEKAGLQAPQQDQGKL</sequence>
<dbReference type="EMBL" id="RSCD01000015">
    <property type="protein sequence ID" value="RSH89015.1"/>
    <property type="molecule type" value="Genomic_DNA"/>
</dbReference>
<dbReference type="Proteomes" id="UP000279259">
    <property type="component" value="Unassembled WGS sequence"/>
</dbReference>
<reference evidence="3 4" key="1">
    <citation type="submission" date="2018-11" db="EMBL/GenBank/DDBJ databases">
        <title>Genome sequence of Saitozyma podzolica DSM 27192.</title>
        <authorList>
            <person name="Aliyu H."/>
            <person name="Gorte O."/>
            <person name="Ochsenreither K."/>
        </authorList>
    </citation>
    <scope>NUCLEOTIDE SEQUENCE [LARGE SCALE GENOMIC DNA]</scope>
    <source>
        <strain evidence="3 4">DSM 27192</strain>
    </source>
</reference>
<evidence type="ECO:0000313" key="4">
    <source>
        <dbReference type="Proteomes" id="UP000279259"/>
    </source>
</evidence>
<keyword evidence="4" id="KW-1185">Reference proteome</keyword>
<keyword evidence="2" id="KW-0812">Transmembrane</keyword>
<protein>
    <submittedName>
        <fullName evidence="3">Uncharacterized protein</fullName>
    </submittedName>
</protein>
<feature type="region of interest" description="Disordered" evidence="1">
    <location>
        <begin position="1"/>
        <end position="28"/>
    </location>
</feature>
<organism evidence="3 4">
    <name type="scientific">Saitozyma podzolica</name>
    <dbReference type="NCBI Taxonomy" id="1890683"/>
    <lineage>
        <taxon>Eukaryota</taxon>
        <taxon>Fungi</taxon>
        <taxon>Dikarya</taxon>
        <taxon>Basidiomycota</taxon>
        <taxon>Agaricomycotina</taxon>
        <taxon>Tremellomycetes</taxon>
        <taxon>Tremellales</taxon>
        <taxon>Trimorphomycetaceae</taxon>
        <taxon>Saitozyma</taxon>
    </lineage>
</organism>
<feature type="transmembrane region" description="Helical" evidence="2">
    <location>
        <begin position="122"/>
        <end position="146"/>
    </location>
</feature>
<accession>A0A427YCZ2</accession>
<feature type="transmembrane region" description="Helical" evidence="2">
    <location>
        <begin position="202"/>
        <end position="222"/>
    </location>
</feature>
<feature type="transmembrane region" description="Helical" evidence="2">
    <location>
        <begin position="158"/>
        <end position="182"/>
    </location>
</feature>